<dbReference type="AlphaFoldDB" id="A0A1H5PIA6"/>
<dbReference type="InterPro" id="IPR053135">
    <property type="entry name" value="AKR2_Oxidoreductase"/>
</dbReference>
<evidence type="ECO:0000313" key="3">
    <source>
        <dbReference type="Proteomes" id="UP000181980"/>
    </source>
</evidence>
<dbReference type="Pfam" id="PF00248">
    <property type="entry name" value="Aldo_ket_red"/>
    <property type="match status" value="1"/>
</dbReference>
<dbReference type="PANTHER" id="PTHR43312:SF1">
    <property type="entry name" value="NADP-DEPENDENT OXIDOREDUCTASE DOMAIN-CONTAINING PROTEIN"/>
    <property type="match status" value="1"/>
</dbReference>
<keyword evidence="3" id="KW-1185">Reference proteome</keyword>
<dbReference type="Proteomes" id="UP000181980">
    <property type="component" value="Unassembled WGS sequence"/>
</dbReference>
<dbReference type="InterPro" id="IPR023210">
    <property type="entry name" value="NADP_OxRdtase_dom"/>
</dbReference>
<dbReference type="STRING" id="561176.SAMN04488561_4393"/>
<name>A0A1H5PIA6_9ACTN</name>
<protein>
    <submittedName>
        <fullName evidence="2">Predicted oxidoreductase</fullName>
    </submittedName>
</protein>
<dbReference type="RefSeq" id="WP_069110102.1">
    <property type="nucleotide sequence ID" value="NZ_FNUC01000004.1"/>
</dbReference>
<dbReference type="EMBL" id="FNUC01000004">
    <property type="protein sequence ID" value="SEF13456.1"/>
    <property type="molecule type" value="Genomic_DNA"/>
</dbReference>
<feature type="domain" description="NADP-dependent oxidoreductase" evidence="1">
    <location>
        <begin position="48"/>
        <end position="287"/>
    </location>
</feature>
<dbReference type="SUPFAM" id="SSF51430">
    <property type="entry name" value="NAD(P)-linked oxidoreductase"/>
    <property type="match status" value="1"/>
</dbReference>
<sequence length="314" mass="32894">MTTQGTRPAARGIGLGLAALGRPGYLTLGHGGDIRDGASVDDLRARTHAVLDAAWAAGVRYVDAARSYGLAERFLGEWLAAHPGRRDELTVGSKWGYTYTAGWRVDADVHEVKDHSLETFRRQWQETLAALGGPPDVYLVHSLTSDSPALGDDRLLAALAELAHDGVATGFSASGPDQGAVIERALDLTADGRAPFRAVQATWNLLEPSAGPALARVHDAGWYVVVKEAVANGRLTDRGDVASVRAAAHAAGTSPDALALAAVLAQPFTDVALSGATTVEQLRSNLAGATAADFPDVAEDPKAYWAGRSALTWT</sequence>
<dbReference type="PANTHER" id="PTHR43312">
    <property type="entry name" value="D-THREO-ALDOSE 1-DEHYDROGENASE"/>
    <property type="match status" value="1"/>
</dbReference>
<proteinExistence type="predicted"/>
<dbReference type="OrthoDB" id="5522046at2"/>
<evidence type="ECO:0000259" key="1">
    <source>
        <dbReference type="Pfam" id="PF00248"/>
    </source>
</evidence>
<dbReference type="Gene3D" id="3.20.20.100">
    <property type="entry name" value="NADP-dependent oxidoreductase domain"/>
    <property type="match status" value="1"/>
</dbReference>
<reference evidence="3" key="1">
    <citation type="submission" date="2016-10" db="EMBL/GenBank/DDBJ databases">
        <authorList>
            <person name="Varghese N."/>
            <person name="Submissions S."/>
        </authorList>
    </citation>
    <scope>NUCLEOTIDE SEQUENCE [LARGE SCALE GENOMIC DNA]</scope>
    <source>
        <strain evidence="3">DSM 45237</strain>
    </source>
</reference>
<accession>A0A1H5PIA6</accession>
<dbReference type="InterPro" id="IPR036812">
    <property type="entry name" value="NAD(P)_OxRdtase_dom_sf"/>
</dbReference>
<evidence type="ECO:0000313" key="2">
    <source>
        <dbReference type="EMBL" id="SEF13456.1"/>
    </source>
</evidence>
<gene>
    <name evidence="2" type="ORF">SAMN04488561_4393</name>
</gene>
<organism evidence="2 3">
    <name type="scientific">Jiangella alba</name>
    <dbReference type="NCBI Taxonomy" id="561176"/>
    <lineage>
        <taxon>Bacteria</taxon>
        <taxon>Bacillati</taxon>
        <taxon>Actinomycetota</taxon>
        <taxon>Actinomycetes</taxon>
        <taxon>Jiangellales</taxon>
        <taxon>Jiangellaceae</taxon>
        <taxon>Jiangella</taxon>
    </lineage>
</organism>